<feature type="region of interest" description="Disordered" evidence="1">
    <location>
        <begin position="29"/>
        <end position="52"/>
    </location>
</feature>
<evidence type="ECO:0000313" key="3">
    <source>
        <dbReference type="Proteomes" id="UP000722485"/>
    </source>
</evidence>
<dbReference type="EMBL" id="JAANBB010000243">
    <property type="protein sequence ID" value="KAF7545682.1"/>
    <property type="molecule type" value="Genomic_DNA"/>
</dbReference>
<feature type="compositionally biased region" description="Gly residues" evidence="1">
    <location>
        <begin position="78"/>
        <end position="103"/>
    </location>
</feature>
<feature type="region of interest" description="Disordered" evidence="1">
    <location>
        <begin position="75"/>
        <end position="132"/>
    </location>
</feature>
<proteinExistence type="predicted"/>
<protein>
    <submittedName>
        <fullName evidence="2">Uncharacterized protein</fullName>
    </submittedName>
</protein>
<keyword evidence="3" id="KW-1185">Reference proteome</keyword>
<feature type="region of interest" description="Disordered" evidence="1">
    <location>
        <begin position="1"/>
        <end position="20"/>
    </location>
</feature>
<gene>
    <name evidence="2" type="ORF">G7Z17_g8999</name>
</gene>
<sequence>MGDNSRRGTGTFHEPYGRIGQTRLVAAASLRRTSHSTPGEPVTTSPEEPVVNTHDPVIMSTLDVIHAVTELVRAFKGTPGGNGGNGGGGGGRGGRGGRGGGRGGRNRGLWQVGPHCPRLQRAVAPPPPPAPK</sequence>
<dbReference type="Proteomes" id="UP000722485">
    <property type="component" value="Unassembled WGS sequence"/>
</dbReference>
<comment type="caution">
    <text evidence="2">The sequence shown here is derived from an EMBL/GenBank/DDBJ whole genome shotgun (WGS) entry which is preliminary data.</text>
</comment>
<organism evidence="2 3">
    <name type="scientific">Cylindrodendrum hubeiense</name>
    <dbReference type="NCBI Taxonomy" id="595255"/>
    <lineage>
        <taxon>Eukaryota</taxon>
        <taxon>Fungi</taxon>
        <taxon>Dikarya</taxon>
        <taxon>Ascomycota</taxon>
        <taxon>Pezizomycotina</taxon>
        <taxon>Sordariomycetes</taxon>
        <taxon>Hypocreomycetidae</taxon>
        <taxon>Hypocreales</taxon>
        <taxon>Nectriaceae</taxon>
        <taxon>Cylindrodendrum</taxon>
    </lineage>
</organism>
<reference evidence="2" key="1">
    <citation type="submission" date="2020-03" db="EMBL/GenBank/DDBJ databases">
        <title>Draft Genome Sequence of Cylindrodendrum hubeiense.</title>
        <authorList>
            <person name="Buettner E."/>
            <person name="Kellner H."/>
        </authorList>
    </citation>
    <scope>NUCLEOTIDE SEQUENCE</scope>
    <source>
        <strain evidence="2">IHI 201604</strain>
    </source>
</reference>
<name>A0A9P5H152_9HYPO</name>
<accession>A0A9P5H152</accession>
<dbReference type="AlphaFoldDB" id="A0A9P5H152"/>
<evidence type="ECO:0000313" key="2">
    <source>
        <dbReference type="EMBL" id="KAF7545682.1"/>
    </source>
</evidence>
<evidence type="ECO:0000256" key="1">
    <source>
        <dbReference type="SAM" id="MobiDB-lite"/>
    </source>
</evidence>